<dbReference type="AlphaFoldDB" id="A0A7X2XE87"/>
<accession>A0A7X2XE87</accession>
<evidence type="ECO:0000313" key="2">
    <source>
        <dbReference type="EMBL" id="MTT75129.1"/>
    </source>
</evidence>
<keyword evidence="4" id="KW-1185">Reference proteome</keyword>
<comment type="caution">
    <text evidence="2">The sequence shown here is derived from an EMBL/GenBank/DDBJ whole genome shotgun (WGS) entry which is preliminary data.</text>
</comment>
<name>A0A7X2XE87_9FIRM</name>
<dbReference type="OrthoDB" id="9793465at2"/>
<proteinExistence type="inferred from homology"/>
<comment type="similarity">
    <text evidence="1">Belongs to the asp23 family.</text>
</comment>
<evidence type="ECO:0000313" key="5">
    <source>
        <dbReference type="Proteomes" id="UP000484547"/>
    </source>
</evidence>
<dbReference type="Proteomes" id="UP000484547">
    <property type="component" value="Unassembled WGS sequence"/>
</dbReference>
<evidence type="ECO:0000313" key="3">
    <source>
        <dbReference type="EMBL" id="MTU03260.1"/>
    </source>
</evidence>
<protein>
    <submittedName>
        <fullName evidence="2">Asp23/Gls24 family envelope stress response protein</fullName>
    </submittedName>
</protein>
<evidence type="ECO:0000256" key="1">
    <source>
        <dbReference type="ARBA" id="ARBA00005721"/>
    </source>
</evidence>
<dbReference type="Proteomes" id="UP000443070">
    <property type="component" value="Unassembled WGS sequence"/>
</dbReference>
<dbReference type="InterPro" id="IPR005531">
    <property type="entry name" value="Asp23"/>
</dbReference>
<dbReference type="EMBL" id="WNBW01000001">
    <property type="protein sequence ID" value="MTU03260.1"/>
    <property type="molecule type" value="Genomic_DNA"/>
</dbReference>
<dbReference type="EMBL" id="WNBM01000001">
    <property type="protein sequence ID" value="MTT75129.1"/>
    <property type="molecule type" value="Genomic_DNA"/>
</dbReference>
<reference evidence="4 5" key="1">
    <citation type="journal article" date="2019" name="Nat. Med.">
        <title>A library of human gut bacterial isolates paired with longitudinal multiomics data enables mechanistic microbiome research.</title>
        <authorList>
            <person name="Poyet M."/>
            <person name="Groussin M."/>
            <person name="Gibbons S.M."/>
            <person name="Avila-Pacheco J."/>
            <person name="Jiang X."/>
            <person name="Kearney S.M."/>
            <person name="Perrotta A.R."/>
            <person name="Berdy B."/>
            <person name="Zhao S."/>
            <person name="Lieberman T.D."/>
            <person name="Swanson P.K."/>
            <person name="Smith M."/>
            <person name="Roesemann S."/>
            <person name="Alexander J.E."/>
            <person name="Rich S.A."/>
            <person name="Livny J."/>
            <person name="Vlamakis H."/>
            <person name="Clish C."/>
            <person name="Bullock K."/>
            <person name="Deik A."/>
            <person name="Scott J."/>
            <person name="Pierce K.A."/>
            <person name="Xavier R.J."/>
            <person name="Alm E.J."/>
        </authorList>
    </citation>
    <scope>NUCLEOTIDE SEQUENCE [LARGE SCALE GENOMIC DNA]</scope>
    <source>
        <strain evidence="2 5">BIOML-A13</strain>
        <strain evidence="3 4">BIOML-A3</strain>
    </source>
</reference>
<dbReference type="PANTHER" id="PTHR34297">
    <property type="entry name" value="HYPOTHETICAL CYTOSOLIC PROTEIN-RELATED"/>
    <property type="match status" value="1"/>
</dbReference>
<evidence type="ECO:0000313" key="4">
    <source>
        <dbReference type="Proteomes" id="UP000443070"/>
    </source>
</evidence>
<gene>
    <name evidence="2" type="ORF">GMD11_02445</name>
    <name evidence="3" type="ORF">GMD18_02440</name>
</gene>
<dbReference type="Pfam" id="PF03780">
    <property type="entry name" value="Asp23"/>
    <property type="match status" value="1"/>
</dbReference>
<sequence>MPDEIGDVKVADEVISIVAGLAAQEVNGVIGMSGSFAEGLNEFLGKKSFAKGVRITVDGHVVTAAVYVNVEYGSCIPEIALEIQEKVKEAIENMTGYEVKFVDVHIQGVARRPKSELEESLEKMDAAHENFFGEE</sequence>
<organism evidence="2 5">
    <name type="scientific">Phascolarctobacterium faecium</name>
    <dbReference type="NCBI Taxonomy" id="33025"/>
    <lineage>
        <taxon>Bacteria</taxon>
        <taxon>Bacillati</taxon>
        <taxon>Bacillota</taxon>
        <taxon>Negativicutes</taxon>
        <taxon>Acidaminococcales</taxon>
        <taxon>Acidaminococcaceae</taxon>
        <taxon>Phascolarctobacterium</taxon>
    </lineage>
</organism>